<accession>A0A7Y0EEH0</accession>
<dbReference type="PANTHER" id="PTHR43757:SF2">
    <property type="entry name" value="AMINOMETHYLTRANSFERASE, MITOCHONDRIAL"/>
    <property type="match status" value="1"/>
</dbReference>
<feature type="binding site" evidence="7">
    <location>
        <position position="199"/>
    </location>
    <ligand>
        <name>substrate</name>
    </ligand>
</feature>
<dbReference type="InterPro" id="IPR028896">
    <property type="entry name" value="GcvT/YgfZ/DmdA"/>
</dbReference>
<comment type="caution">
    <text evidence="10">The sequence shown here is derived from an EMBL/GenBank/DDBJ whole genome shotgun (WGS) entry which is preliminary data.</text>
</comment>
<evidence type="ECO:0000313" key="10">
    <source>
        <dbReference type="EMBL" id="NMM62004.1"/>
    </source>
</evidence>
<evidence type="ECO:0000256" key="5">
    <source>
        <dbReference type="ARBA" id="ARBA00031395"/>
    </source>
</evidence>
<feature type="domain" description="Aminomethyltransferase C-terminal" evidence="9">
    <location>
        <begin position="285"/>
        <end position="359"/>
    </location>
</feature>
<dbReference type="PANTHER" id="PTHR43757">
    <property type="entry name" value="AMINOMETHYLTRANSFERASE"/>
    <property type="match status" value="1"/>
</dbReference>
<evidence type="ECO:0000259" key="9">
    <source>
        <dbReference type="Pfam" id="PF08669"/>
    </source>
</evidence>
<protein>
    <recommendedName>
        <fullName evidence="2">aminomethyltransferase</fullName>
        <ecNumber evidence="2">2.1.2.10</ecNumber>
    </recommendedName>
    <alternativeName>
        <fullName evidence="5">Glycine cleavage system T protein</fullName>
    </alternativeName>
</protein>
<evidence type="ECO:0000256" key="7">
    <source>
        <dbReference type="PIRSR" id="PIRSR006487-1"/>
    </source>
</evidence>
<evidence type="ECO:0000256" key="6">
    <source>
        <dbReference type="ARBA" id="ARBA00047665"/>
    </source>
</evidence>
<dbReference type="SUPFAM" id="SSF103025">
    <property type="entry name" value="Folate-binding domain"/>
    <property type="match status" value="1"/>
</dbReference>
<dbReference type="EC" id="2.1.2.10" evidence="2"/>
<comment type="catalytic activity">
    <reaction evidence="6">
        <text>N(6)-[(R)-S(8)-aminomethyldihydrolipoyl]-L-lysyl-[protein] + (6S)-5,6,7,8-tetrahydrofolate = N(6)-[(R)-dihydrolipoyl]-L-lysyl-[protein] + (6R)-5,10-methylene-5,6,7,8-tetrahydrofolate + NH4(+)</text>
        <dbReference type="Rhea" id="RHEA:16945"/>
        <dbReference type="Rhea" id="RHEA-COMP:10475"/>
        <dbReference type="Rhea" id="RHEA-COMP:10492"/>
        <dbReference type="ChEBI" id="CHEBI:15636"/>
        <dbReference type="ChEBI" id="CHEBI:28938"/>
        <dbReference type="ChEBI" id="CHEBI:57453"/>
        <dbReference type="ChEBI" id="CHEBI:83100"/>
        <dbReference type="ChEBI" id="CHEBI:83143"/>
        <dbReference type="EC" id="2.1.2.10"/>
    </reaction>
</comment>
<reference evidence="10 11" key="2">
    <citation type="submission" date="2020-06" db="EMBL/GenBank/DDBJ databases">
        <title>Complete Genome Sequence of Clostridium muelleri sp. nov. P21T, an Acid-Alcohol Producing Acetogen Isolated from Old Hay.</title>
        <authorList>
            <person name="Duncan K.E."/>
            <person name="Tanner R.S."/>
        </authorList>
    </citation>
    <scope>NUCLEOTIDE SEQUENCE [LARGE SCALE GENOMIC DNA]</scope>
    <source>
        <strain evidence="10 11">P21</strain>
    </source>
</reference>
<sequence length="359" mass="40341">MEALKKNPLYNVYEQYGGKIGKVAGWALPMQFEGIAEEYKAIRKKAGLFDVSHIGKIQIKGKDAFNFIQSLVTNDIKDLKDNMAMYTLMCYPYGAVIEIILLYKLNENDYLITIKSGNVKKIFKWLINKKKKHEVSIINISSEVSQLELQGPKSEIILQGLTDVDLKEIKYLGFRRNVNVCGVRCLISRTGYTGEDGFEIYTSPNDLKLLWNSILEAGTQEGIKPVGSCVRDALRLDANLPPFGDELLEDVTPFEAGLKTYVNLRKSDFIGKNALQKENERGIKRKIVKFETGDKCNSEISGSNVIFNGKKIGVVAAEQFSPKKKKNMGLALVDSKYSKRGTIIFIKNMNDLVEAKVTK</sequence>
<feature type="domain" description="GCVT N-terminal" evidence="8">
    <location>
        <begin position="9"/>
        <end position="266"/>
    </location>
</feature>
<name>A0A7Y0EEH0_9CLOT</name>
<organism evidence="10 11">
    <name type="scientific">Clostridium muellerianum</name>
    <dbReference type="NCBI Taxonomy" id="2716538"/>
    <lineage>
        <taxon>Bacteria</taxon>
        <taxon>Bacillati</taxon>
        <taxon>Bacillota</taxon>
        <taxon>Clostridia</taxon>
        <taxon>Eubacteriales</taxon>
        <taxon>Clostridiaceae</taxon>
        <taxon>Clostridium</taxon>
    </lineage>
</organism>
<evidence type="ECO:0000256" key="2">
    <source>
        <dbReference type="ARBA" id="ARBA00012616"/>
    </source>
</evidence>
<evidence type="ECO:0000256" key="3">
    <source>
        <dbReference type="ARBA" id="ARBA00022576"/>
    </source>
</evidence>
<evidence type="ECO:0000256" key="1">
    <source>
        <dbReference type="ARBA" id="ARBA00008609"/>
    </source>
</evidence>
<keyword evidence="3" id="KW-0032">Aminotransferase</keyword>
<dbReference type="GO" id="GO:0005960">
    <property type="term" value="C:glycine cleavage complex"/>
    <property type="evidence" value="ECO:0007669"/>
    <property type="project" value="InterPro"/>
</dbReference>
<dbReference type="Pfam" id="PF08669">
    <property type="entry name" value="GCV_T_C"/>
    <property type="match status" value="1"/>
</dbReference>
<dbReference type="GO" id="GO:0008483">
    <property type="term" value="F:transaminase activity"/>
    <property type="evidence" value="ECO:0007669"/>
    <property type="project" value="UniProtKB-KW"/>
</dbReference>
<evidence type="ECO:0000313" key="11">
    <source>
        <dbReference type="Proteomes" id="UP000537131"/>
    </source>
</evidence>
<evidence type="ECO:0000256" key="4">
    <source>
        <dbReference type="ARBA" id="ARBA00022679"/>
    </source>
</evidence>
<proteinExistence type="inferred from homology"/>
<dbReference type="RefSeq" id="WP_169296603.1">
    <property type="nucleotide sequence ID" value="NZ_JABBNI010000009.1"/>
</dbReference>
<gene>
    <name evidence="10" type="primary">gcvT</name>
    <name evidence="10" type="ORF">HBE96_04725</name>
</gene>
<dbReference type="Pfam" id="PF01571">
    <property type="entry name" value="GCV_T"/>
    <property type="match status" value="1"/>
</dbReference>
<evidence type="ECO:0000259" key="8">
    <source>
        <dbReference type="Pfam" id="PF01571"/>
    </source>
</evidence>
<dbReference type="PIRSF" id="PIRSF006487">
    <property type="entry name" value="GcvT"/>
    <property type="match status" value="1"/>
</dbReference>
<keyword evidence="11" id="KW-1185">Reference proteome</keyword>
<dbReference type="Gene3D" id="4.10.1250.10">
    <property type="entry name" value="Aminomethyltransferase fragment"/>
    <property type="match status" value="1"/>
</dbReference>
<dbReference type="InterPro" id="IPR027266">
    <property type="entry name" value="TrmE/GcvT-like"/>
</dbReference>
<dbReference type="InterPro" id="IPR006222">
    <property type="entry name" value="GCVT_N"/>
</dbReference>
<keyword evidence="10" id="KW-0489">Methyltransferase</keyword>
<comment type="similarity">
    <text evidence="1">Belongs to the GcvT family.</text>
</comment>
<dbReference type="AlphaFoldDB" id="A0A7Y0EEH0"/>
<keyword evidence="4 10" id="KW-0808">Transferase</keyword>
<dbReference type="EMBL" id="JABBNI010000009">
    <property type="protein sequence ID" value="NMM62004.1"/>
    <property type="molecule type" value="Genomic_DNA"/>
</dbReference>
<dbReference type="InterPro" id="IPR006223">
    <property type="entry name" value="GcvT"/>
</dbReference>
<reference evidence="10 11" key="1">
    <citation type="submission" date="2020-04" db="EMBL/GenBank/DDBJ databases">
        <authorList>
            <person name="Doyle D.A."/>
        </authorList>
    </citation>
    <scope>NUCLEOTIDE SEQUENCE [LARGE SCALE GENOMIC DNA]</scope>
    <source>
        <strain evidence="10 11">P21</strain>
    </source>
</reference>
<dbReference type="GO" id="GO:0004047">
    <property type="term" value="F:aminomethyltransferase activity"/>
    <property type="evidence" value="ECO:0007669"/>
    <property type="project" value="UniProtKB-EC"/>
</dbReference>
<dbReference type="NCBIfam" id="NF001567">
    <property type="entry name" value="PRK00389.1"/>
    <property type="match status" value="1"/>
</dbReference>
<dbReference type="SUPFAM" id="SSF101790">
    <property type="entry name" value="Aminomethyltransferase beta-barrel domain"/>
    <property type="match status" value="1"/>
</dbReference>
<dbReference type="Gene3D" id="3.30.70.1400">
    <property type="entry name" value="Aminomethyltransferase beta-barrel domains"/>
    <property type="match status" value="1"/>
</dbReference>
<dbReference type="Gene3D" id="2.40.30.110">
    <property type="entry name" value="Aminomethyltransferase beta-barrel domains"/>
    <property type="match status" value="1"/>
</dbReference>
<dbReference type="GO" id="GO:0006546">
    <property type="term" value="P:glycine catabolic process"/>
    <property type="evidence" value="ECO:0007669"/>
    <property type="project" value="InterPro"/>
</dbReference>
<dbReference type="Proteomes" id="UP000537131">
    <property type="component" value="Unassembled WGS sequence"/>
</dbReference>
<dbReference type="InterPro" id="IPR029043">
    <property type="entry name" value="GcvT/YgfZ_C"/>
</dbReference>
<dbReference type="InterPro" id="IPR013977">
    <property type="entry name" value="GcvT_C"/>
</dbReference>
<dbReference type="GO" id="GO:0005829">
    <property type="term" value="C:cytosol"/>
    <property type="evidence" value="ECO:0007669"/>
    <property type="project" value="TreeGrafter"/>
</dbReference>
<dbReference type="GO" id="GO:0008168">
    <property type="term" value="F:methyltransferase activity"/>
    <property type="evidence" value="ECO:0007669"/>
    <property type="project" value="UniProtKB-KW"/>
</dbReference>
<dbReference type="NCBIfam" id="TIGR00528">
    <property type="entry name" value="gcvT"/>
    <property type="match status" value="1"/>
</dbReference>
<dbReference type="Gene3D" id="3.30.1360.120">
    <property type="entry name" value="Probable tRNA modification gtpase trme, domain 1"/>
    <property type="match status" value="1"/>
</dbReference>
<dbReference type="GO" id="GO:0032259">
    <property type="term" value="P:methylation"/>
    <property type="evidence" value="ECO:0007669"/>
    <property type="project" value="UniProtKB-KW"/>
</dbReference>